<evidence type="ECO:0000313" key="3">
    <source>
        <dbReference type="Proteomes" id="UP001210380"/>
    </source>
</evidence>
<evidence type="ECO:0000256" key="1">
    <source>
        <dbReference type="SAM" id="Phobius"/>
    </source>
</evidence>
<keyword evidence="3" id="KW-1185">Reference proteome</keyword>
<protein>
    <submittedName>
        <fullName evidence="2">Uncharacterized protein</fullName>
    </submittedName>
</protein>
<feature type="transmembrane region" description="Helical" evidence="1">
    <location>
        <begin position="59"/>
        <end position="81"/>
    </location>
</feature>
<accession>A0ABT4V5U1</accession>
<gene>
    <name evidence="2" type="ORF">OU415_28150</name>
</gene>
<keyword evidence="1" id="KW-0472">Membrane</keyword>
<dbReference type="EMBL" id="JAQGLA010000065">
    <property type="protein sequence ID" value="MDA3629332.1"/>
    <property type="molecule type" value="Genomic_DNA"/>
</dbReference>
<reference evidence="2 3" key="1">
    <citation type="submission" date="2022-11" db="EMBL/GenBank/DDBJ databases">
        <title>Draft genome sequence of Saccharopolyspora sp. WRP15-2 isolated from rhizosphere soils of wild rice in Thailand.</title>
        <authorList>
            <person name="Duangmal K."/>
            <person name="Kammanee S."/>
            <person name="Muangham S."/>
        </authorList>
    </citation>
    <scope>NUCLEOTIDE SEQUENCE [LARGE SCALE GENOMIC DNA]</scope>
    <source>
        <strain evidence="2 3">WRP15-2</strain>
    </source>
</reference>
<keyword evidence="1" id="KW-0812">Transmembrane</keyword>
<feature type="transmembrane region" description="Helical" evidence="1">
    <location>
        <begin position="93"/>
        <end position="115"/>
    </location>
</feature>
<comment type="caution">
    <text evidence="2">The sequence shown here is derived from an EMBL/GenBank/DDBJ whole genome shotgun (WGS) entry which is preliminary data.</text>
</comment>
<evidence type="ECO:0000313" key="2">
    <source>
        <dbReference type="EMBL" id="MDA3629332.1"/>
    </source>
</evidence>
<dbReference type="Proteomes" id="UP001210380">
    <property type="component" value="Unassembled WGS sequence"/>
</dbReference>
<name>A0ABT4V5U1_9PSEU</name>
<sequence>MDENGLVQGEDSYNGGVASVTKLSFDELPQEYIDLVHSSSDLAGLSIIVHFRRARDRRWWSTFAAPGIGLLGMLSIVVLAITNFDIVAGSDAVAVRLLPLLLVLALIGGIAYSAYLKRTKPTAYDALATDLEKFNAHADQSGPIPEGDRR</sequence>
<proteinExistence type="predicted"/>
<organism evidence="2 3">
    <name type="scientific">Saccharopolyspora oryzae</name>
    <dbReference type="NCBI Taxonomy" id="2997343"/>
    <lineage>
        <taxon>Bacteria</taxon>
        <taxon>Bacillati</taxon>
        <taxon>Actinomycetota</taxon>
        <taxon>Actinomycetes</taxon>
        <taxon>Pseudonocardiales</taxon>
        <taxon>Pseudonocardiaceae</taxon>
        <taxon>Saccharopolyspora</taxon>
    </lineage>
</organism>
<keyword evidence="1" id="KW-1133">Transmembrane helix</keyword>
<dbReference type="RefSeq" id="WP_270952338.1">
    <property type="nucleotide sequence ID" value="NZ_JAQGLA010000065.1"/>
</dbReference>